<evidence type="ECO:0000256" key="2">
    <source>
        <dbReference type="ARBA" id="ARBA00022596"/>
    </source>
</evidence>
<sequence length="236" mass="26379">MILIEHILGNVKKDPAWQHKLEGATVDVLVLDQREAQKSRCRRTSQGGRDLGISLERNVVLSDGDVLLWDDATRTAVVVQLNLRDVMVIDLKELKQQPVDVLIKTCFELGHALGNQHWKAVTKNNEVYIPLTVETKMMDSVMRTHGFEHLPYAFIGGAQILPLLTTSEARLLFGGAEETDTHVHVASPQDKLDAAALKIKGLHSHGDGISHSHGHDHDHEHEHGHDHGHTHHDHKH</sequence>
<keyword evidence="2 4" id="KW-0533">Nickel</keyword>
<dbReference type="CDD" id="cd00571">
    <property type="entry name" value="UreE"/>
    <property type="match status" value="1"/>
</dbReference>
<keyword evidence="8" id="KW-1185">Reference proteome</keyword>
<dbReference type="SUPFAM" id="SSF69287">
    <property type="entry name" value="Urease metallochaperone UreE, N-terminal domain"/>
    <property type="match status" value="1"/>
</dbReference>
<dbReference type="Pfam" id="PF02814">
    <property type="entry name" value="UreE_N"/>
    <property type="match status" value="1"/>
</dbReference>
<comment type="subcellular location">
    <subcellularLocation>
        <location evidence="4">Cytoplasm</location>
    </subcellularLocation>
</comment>
<dbReference type="Proteomes" id="UP000318428">
    <property type="component" value="Unassembled WGS sequence"/>
</dbReference>
<dbReference type="InterPro" id="IPR036118">
    <property type="entry name" value="UreE_N_sf"/>
</dbReference>
<dbReference type="InterPro" id="IPR004029">
    <property type="entry name" value="UreE_N"/>
</dbReference>
<comment type="function">
    <text evidence="4">Involved in urease metallocenter assembly. Binds nickel. Probably functions as a nickel donor during metallocenter assembly.</text>
</comment>
<keyword evidence="3 4" id="KW-0143">Chaperone</keyword>
<feature type="domain" description="UreE urease accessory N-terminal" evidence="6">
    <location>
        <begin position="11"/>
        <end position="76"/>
    </location>
</feature>
<evidence type="ECO:0000313" key="8">
    <source>
        <dbReference type="Proteomes" id="UP000318428"/>
    </source>
</evidence>
<evidence type="ECO:0000256" key="5">
    <source>
        <dbReference type="SAM" id="MobiDB-lite"/>
    </source>
</evidence>
<evidence type="ECO:0000313" key="7">
    <source>
        <dbReference type="EMBL" id="TWR84542.1"/>
    </source>
</evidence>
<accession>A0ABY3GCA1</accession>
<protein>
    <recommendedName>
        <fullName evidence="4">Urease accessory protein UreE</fullName>
    </recommendedName>
</protein>
<dbReference type="RefSeq" id="WP_146387878.1">
    <property type="nucleotide sequence ID" value="NZ_VFIO01000017.1"/>
</dbReference>
<dbReference type="EMBL" id="VFIO01000017">
    <property type="protein sequence ID" value="TWR84542.1"/>
    <property type="molecule type" value="Genomic_DNA"/>
</dbReference>
<gene>
    <name evidence="4 7" type="primary">ureE</name>
    <name evidence="7" type="ORF">FJD38_23425</name>
</gene>
<name>A0ABY3GCA1_9PSED</name>
<keyword evidence="1 4" id="KW-0963">Cytoplasm</keyword>
<comment type="similarity">
    <text evidence="4">Belongs to the UreE family.</text>
</comment>
<dbReference type="Gene3D" id="2.60.260.20">
    <property type="entry name" value="Urease metallochaperone UreE, N-terminal domain"/>
    <property type="match status" value="1"/>
</dbReference>
<evidence type="ECO:0000256" key="3">
    <source>
        <dbReference type="ARBA" id="ARBA00023186"/>
    </source>
</evidence>
<dbReference type="SMART" id="SM00988">
    <property type="entry name" value="UreE_N"/>
    <property type="match status" value="1"/>
</dbReference>
<dbReference type="InterPro" id="IPR012406">
    <property type="entry name" value="UreE"/>
</dbReference>
<evidence type="ECO:0000256" key="1">
    <source>
        <dbReference type="ARBA" id="ARBA00022490"/>
    </source>
</evidence>
<evidence type="ECO:0000259" key="6">
    <source>
        <dbReference type="SMART" id="SM00988"/>
    </source>
</evidence>
<feature type="compositionally biased region" description="Basic and acidic residues" evidence="5">
    <location>
        <begin position="204"/>
        <end position="227"/>
    </location>
</feature>
<comment type="caution">
    <text evidence="7">The sequence shown here is derived from an EMBL/GenBank/DDBJ whole genome shotgun (WGS) entry which is preliminary data.</text>
</comment>
<feature type="region of interest" description="Disordered" evidence="5">
    <location>
        <begin position="203"/>
        <end position="236"/>
    </location>
</feature>
<reference evidence="7 8" key="1">
    <citation type="submission" date="2019-06" db="EMBL/GenBank/DDBJ databases">
        <title>Pseudomonas bimorpha sp. nov. isolated from bovine raw milk and skim milk concentrate.</title>
        <authorList>
            <person name="Hofmann K."/>
            <person name="Huptas C."/>
            <person name="Doll E."/>
            <person name="Scherer S."/>
            <person name="Wenning M."/>
        </authorList>
    </citation>
    <scope>NUCLEOTIDE SEQUENCE [LARGE SCALE GENOMIC DNA]</scope>
    <source>
        <strain evidence="7 8">DSM 108989</strain>
    </source>
</reference>
<proteinExistence type="inferred from homology"/>
<dbReference type="HAMAP" id="MF_00822">
    <property type="entry name" value="UreE"/>
    <property type="match status" value="1"/>
</dbReference>
<evidence type="ECO:0000256" key="4">
    <source>
        <dbReference type="HAMAP-Rule" id="MF_00822"/>
    </source>
</evidence>
<organism evidence="7 8">
    <name type="scientific">Pseudomonas saxonica</name>
    <dbReference type="NCBI Taxonomy" id="2600598"/>
    <lineage>
        <taxon>Bacteria</taxon>
        <taxon>Pseudomonadati</taxon>
        <taxon>Pseudomonadota</taxon>
        <taxon>Gammaproteobacteria</taxon>
        <taxon>Pseudomonadales</taxon>
        <taxon>Pseudomonadaceae</taxon>
        <taxon>Pseudomonas</taxon>
    </lineage>
</organism>